<feature type="signal peptide" evidence="1">
    <location>
        <begin position="1"/>
        <end position="28"/>
    </location>
</feature>
<feature type="chain" id="PRO_5012962338" evidence="1">
    <location>
        <begin position="29"/>
        <end position="175"/>
    </location>
</feature>
<dbReference type="AlphaFoldDB" id="A0A212Q401"/>
<gene>
    <name evidence="2" type="ORF">SAMN07250955_101404</name>
</gene>
<name>A0A212Q401_9PROT</name>
<sequence length="175" mass="18876">MRLPVLARLGAFSLLTIGLAGCSSTVQDAFGLSKRSPDEFQVVRRAPLVVPPDYRLRPPGAGTGTTAPAANSTSQDAYTALTGQPAQPDTAMSPAEQTLVSQMPQRSIPDIRQTVNNEGDQVATLDRGSYLFLFTWQRADDQAQGTVLDPLAESQRLRQNGIVTTRRLQSTPLQP</sequence>
<protein>
    <submittedName>
        <fullName evidence="2">Beta-barrel assembly machine subunit BamF</fullName>
    </submittedName>
</protein>
<accession>A0A212Q401</accession>
<evidence type="ECO:0000313" key="2">
    <source>
        <dbReference type="EMBL" id="SNB54006.1"/>
    </source>
</evidence>
<dbReference type="EMBL" id="FYEH01000001">
    <property type="protein sequence ID" value="SNB54006.1"/>
    <property type="molecule type" value="Genomic_DNA"/>
</dbReference>
<organism evidence="2 3">
    <name type="scientific">Arboricoccus pini</name>
    <dbReference type="NCBI Taxonomy" id="1963835"/>
    <lineage>
        <taxon>Bacteria</taxon>
        <taxon>Pseudomonadati</taxon>
        <taxon>Pseudomonadota</taxon>
        <taxon>Alphaproteobacteria</taxon>
        <taxon>Geminicoccales</taxon>
        <taxon>Geminicoccaceae</taxon>
        <taxon>Arboricoccus</taxon>
    </lineage>
</organism>
<dbReference type="InterPro" id="IPR021395">
    <property type="entry name" value="DUF3035"/>
</dbReference>
<proteinExistence type="predicted"/>
<evidence type="ECO:0000313" key="3">
    <source>
        <dbReference type="Proteomes" id="UP000197065"/>
    </source>
</evidence>
<keyword evidence="1" id="KW-0732">Signal</keyword>
<reference evidence="2 3" key="1">
    <citation type="submission" date="2017-06" db="EMBL/GenBank/DDBJ databases">
        <authorList>
            <person name="Kim H.J."/>
            <person name="Triplett B.A."/>
        </authorList>
    </citation>
    <scope>NUCLEOTIDE SEQUENCE [LARGE SCALE GENOMIC DNA]</scope>
    <source>
        <strain evidence="2 3">B29T1</strain>
    </source>
</reference>
<dbReference type="Pfam" id="PF11233">
    <property type="entry name" value="DUF3035"/>
    <property type="match status" value="1"/>
</dbReference>
<evidence type="ECO:0000256" key="1">
    <source>
        <dbReference type="SAM" id="SignalP"/>
    </source>
</evidence>
<dbReference type="PROSITE" id="PS51257">
    <property type="entry name" value="PROKAR_LIPOPROTEIN"/>
    <property type="match status" value="1"/>
</dbReference>
<dbReference type="Proteomes" id="UP000197065">
    <property type="component" value="Unassembled WGS sequence"/>
</dbReference>
<dbReference type="RefSeq" id="WP_088559702.1">
    <property type="nucleotide sequence ID" value="NZ_FYEH01000001.1"/>
</dbReference>
<dbReference type="OrthoDB" id="8478256at2"/>
<keyword evidence="3" id="KW-1185">Reference proteome</keyword>